<dbReference type="EMBL" id="HG992977">
    <property type="protein sequence ID" value="CAE6998719.1"/>
    <property type="molecule type" value="Genomic_DNA"/>
</dbReference>
<dbReference type="InterPro" id="IPR029063">
    <property type="entry name" value="SAM-dependent_MTases_sf"/>
</dbReference>
<evidence type="ECO:0000313" key="7">
    <source>
        <dbReference type="Proteomes" id="UP000472372"/>
    </source>
</evidence>
<dbReference type="PANTHER" id="PTHR43712:SF12">
    <property type="entry name" value="STERIGMATOCYSTIN 8-O-METHYLTRANSFERASE"/>
    <property type="match status" value="1"/>
</dbReference>
<dbReference type="InterPro" id="IPR012967">
    <property type="entry name" value="COMT_dimerisation"/>
</dbReference>
<feature type="domain" description="O-methyltransferase dimerisation" evidence="5">
    <location>
        <begin position="84"/>
        <end position="158"/>
    </location>
</feature>
<dbReference type="InterPro" id="IPR016461">
    <property type="entry name" value="COMT-like"/>
</dbReference>
<keyword evidence="1" id="KW-0489">Methyltransferase</keyword>
<dbReference type="InterPro" id="IPR036388">
    <property type="entry name" value="WH-like_DNA-bd_sf"/>
</dbReference>
<dbReference type="GO" id="GO:0046983">
    <property type="term" value="F:protein dimerization activity"/>
    <property type="evidence" value="ECO:0007669"/>
    <property type="project" value="InterPro"/>
</dbReference>
<dbReference type="SUPFAM" id="SSF53335">
    <property type="entry name" value="S-adenosyl-L-methionine-dependent methyltransferases"/>
    <property type="match status" value="1"/>
</dbReference>
<dbReference type="Gene3D" id="3.40.50.150">
    <property type="entry name" value="Vaccinia Virus protein VP39"/>
    <property type="match status" value="1"/>
</dbReference>
<keyword evidence="2" id="KW-0808">Transferase</keyword>
<dbReference type="CDD" id="cd02440">
    <property type="entry name" value="AdoMet_MTases"/>
    <property type="match status" value="1"/>
</dbReference>
<dbReference type="PANTHER" id="PTHR43712">
    <property type="entry name" value="PUTATIVE (AFU_ORTHOLOGUE AFUA_4G14580)-RELATED"/>
    <property type="match status" value="1"/>
</dbReference>
<evidence type="ECO:0000259" key="5">
    <source>
        <dbReference type="Pfam" id="PF08100"/>
    </source>
</evidence>
<reference evidence="6" key="1">
    <citation type="submission" date="2021-02" db="EMBL/GenBank/DDBJ databases">
        <authorList>
            <person name="Syme A R."/>
            <person name="Syme A R."/>
            <person name="Moolhuijzen P."/>
        </authorList>
    </citation>
    <scope>NUCLEOTIDE SEQUENCE</scope>
    <source>
        <strain evidence="6">W1-1</strain>
    </source>
</reference>
<dbReference type="Pfam" id="PF08100">
    <property type="entry name" value="Dimerisation"/>
    <property type="match status" value="1"/>
</dbReference>
<dbReference type="InterPro" id="IPR036390">
    <property type="entry name" value="WH_DNA-bd_sf"/>
</dbReference>
<dbReference type="SUPFAM" id="SSF46785">
    <property type="entry name" value="Winged helix' DNA-binding domain"/>
    <property type="match status" value="1"/>
</dbReference>
<dbReference type="GO" id="GO:0008171">
    <property type="term" value="F:O-methyltransferase activity"/>
    <property type="evidence" value="ECO:0007669"/>
    <property type="project" value="InterPro"/>
</dbReference>
<evidence type="ECO:0000313" key="6">
    <source>
        <dbReference type="EMBL" id="CAE6998719.1"/>
    </source>
</evidence>
<dbReference type="AlphaFoldDB" id="A0A6S6VGN1"/>
<dbReference type="InterPro" id="IPR001077">
    <property type="entry name" value="COMT_C"/>
</dbReference>
<gene>
    <name evidence="6" type="ORF">PTTW11_00771</name>
</gene>
<sequence length="435" mass="48500">MASIDAQNIPLILAKDLLDLTVAATQEAQQNGSSLFDFSVDATARPTTDRYADLQAKINTAAFDLVRLISGPKVMYRHLFVSHYDLAAYQVALEFDFFNLVPLDGTISVSALAEKAGMDSDRAERILRTLATQRVFEEVPVQGGTAFKHTAASALIVKEPLLKDAFLMQADEMFRAAAEASQSIRESPFESSPEKCGFYTKYGQSTYEWYKTKPDKAKRFANAMAGLTQLDRQTKQLHEEFDWAKIKGTVVDVGGGSGHVSLSLAQKFDHLHFIVQDASPVMLSQGESLWTGSLKNRAQFKQHNYYEPQPVRDAGAFFIRQVVHNLNDSQFIKLLQAAIPALEECEPETPLLINDTVLPNPGEKPAWEEWSLRQMDLCMWVCFGAKQRSVDEFRKLIREADSRLELVKVHSTGPMGLLEVQLLSQGHSTNGVNGH</sequence>
<name>A0A6S6VGN1_9PLEO</name>
<proteinExistence type="predicted"/>
<protein>
    <submittedName>
        <fullName evidence="6">O-methyltransferase</fullName>
    </submittedName>
</protein>
<dbReference type="PROSITE" id="PS51683">
    <property type="entry name" value="SAM_OMT_II"/>
    <property type="match status" value="1"/>
</dbReference>
<evidence type="ECO:0000256" key="3">
    <source>
        <dbReference type="ARBA" id="ARBA00022691"/>
    </source>
</evidence>
<dbReference type="GO" id="GO:0032259">
    <property type="term" value="P:methylation"/>
    <property type="evidence" value="ECO:0007669"/>
    <property type="project" value="UniProtKB-KW"/>
</dbReference>
<accession>A0A6S6VGN1</accession>
<keyword evidence="3" id="KW-0949">S-adenosyl-L-methionine</keyword>
<evidence type="ECO:0000256" key="2">
    <source>
        <dbReference type="ARBA" id="ARBA00022679"/>
    </source>
</evidence>
<evidence type="ECO:0000259" key="4">
    <source>
        <dbReference type="Pfam" id="PF00891"/>
    </source>
</evidence>
<feature type="domain" description="O-methyltransferase C-terminal" evidence="4">
    <location>
        <begin position="195"/>
        <end position="400"/>
    </location>
</feature>
<evidence type="ECO:0000256" key="1">
    <source>
        <dbReference type="ARBA" id="ARBA00022603"/>
    </source>
</evidence>
<dbReference type="Proteomes" id="UP000472372">
    <property type="component" value="Chromosome 1"/>
</dbReference>
<organism evidence="6 7">
    <name type="scientific">Pyrenophora teres f. teres</name>
    <dbReference type="NCBI Taxonomy" id="97479"/>
    <lineage>
        <taxon>Eukaryota</taxon>
        <taxon>Fungi</taxon>
        <taxon>Dikarya</taxon>
        <taxon>Ascomycota</taxon>
        <taxon>Pezizomycotina</taxon>
        <taxon>Dothideomycetes</taxon>
        <taxon>Pleosporomycetidae</taxon>
        <taxon>Pleosporales</taxon>
        <taxon>Pleosporineae</taxon>
        <taxon>Pleosporaceae</taxon>
        <taxon>Pyrenophora</taxon>
    </lineage>
</organism>
<dbReference type="Gene3D" id="1.10.10.10">
    <property type="entry name" value="Winged helix-like DNA-binding domain superfamily/Winged helix DNA-binding domain"/>
    <property type="match status" value="1"/>
</dbReference>
<dbReference type="Pfam" id="PF00891">
    <property type="entry name" value="Methyltransf_2"/>
    <property type="match status" value="1"/>
</dbReference>